<dbReference type="AlphaFoldDB" id="A0A5C6IVD8"/>
<dbReference type="Pfam" id="PF01904">
    <property type="entry name" value="DUF72"/>
    <property type="match status" value="1"/>
</dbReference>
<name>A0A5C6IVD8_9ACTN</name>
<dbReference type="Gene3D" id="3.20.20.410">
    <property type="entry name" value="Protein of unknown function UPF0759"/>
    <property type="match status" value="1"/>
</dbReference>
<organism evidence="1 2">
    <name type="scientific">Streptomyces misionensis</name>
    <dbReference type="NCBI Taxonomy" id="67331"/>
    <lineage>
        <taxon>Bacteria</taxon>
        <taxon>Bacillati</taxon>
        <taxon>Actinomycetota</taxon>
        <taxon>Actinomycetes</taxon>
        <taxon>Kitasatosporales</taxon>
        <taxon>Streptomycetaceae</taxon>
        <taxon>Streptomyces</taxon>
    </lineage>
</organism>
<reference evidence="1" key="1">
    <citation type="journal article" date="2019" name="Microbiol. Resour. Announc.">
        <title>Draft Genomic Sequences of Streptomyces misionensis and Streptomyces albidoflavus, bacteria applied for phytopathogen biocontrol.</title>
        <authorList>
            <person name="Pylro V."/>
            <person name="Dias A."/>
            <person name="Andreote F."/>
            <person name="Varani A."/>
            <person name="Andreote C."/>
            <person name="Bernardo E."/>
            <person name="Martins T."/>
        </authorList>
    </citation>
    <scope>NUCLEOTIDE SEQUENCE [LARGE SCALE GENOMIC DNA]</scope>
    <source>
        <strain evidence="1">66</strain>
    </source>
</reference>
<protein>
    <submittedName>
        <fullName evidence="1">DUF72 domain-containing protein</fullName>
    </submittedName>
</protein>
<keyword evidence="2" id="KW-1185">Reference proteome</keyword>
<dbReference type="Proteomes" id="UP000320481">
    <property type="component" value="Unassembled WGS sequence"/>
</dbReference>
<evidence type="ECO:0000313" key="2">
    <source>
        <dbReference type="Proteomes" id="UP000320481"/>
    </source>
</evidence>
<dbReference type="EMBL" id="VOGW01000185">
    <property type="protein sequence ID" value="TWV32884.1"/>
    <property type="molecule type" value="Genomic_DNA"/>
</dbReference>
<dbReference type="PANTHER" id="PTHR30348">
    <property type="entry name" value="UNCHARACTERIZED PROTEIN YECE"/>
    <property type="match status" value="1"/>
</dbReference>
<dbReference type="SUPFAM" id="SSF117396">
    <property type="entry name" value="TM1631-like"/>
    <property type="match status" value="1"/>
</dbReference>
<comment type="caution">
    <text evidence="1">The sequence shown here is derived from an EMBL/GenBank/DDBJ whole genome shotgun (WGS) entry which is preliminary data.</text>
</comment>
<evidence type="ECO:0000313" key="1">
    <source>
        <dbReference type="EMBL" id="TWV32884.1"/>
    </source>
</evidence>
<gene>
    <name evidence="1" type="ORF">FRZ03_32285</name>
</gene>
<dbReference type="InterPro" id="IPR036520">
    <property type="entry name" value="UPF0759_sf"/>
</dbReference>
<proteinExistence type="predicted"/>
<dbReference type="InterPro" id="IPR002763">
    <property type="entry name" value="DUF72"/>
</dbReference>
<dbReference type="RefSeq" id="WP_146468655.1">
    <property type="nucleotide sequence ID" value="NZ_VOGW01000185.1"/>
</dbReference>
<sequence length="127" mass="14071">MANILIGTCGWTDRALLASGWYPPGRRDTEGRLRHYATRFPVVEADSPYYALPTAGTTARWAERTPDGFRFDVKAHALLTGHPVRPAALPADLRGRARDDALSAEVWSRYAEALEPLRRAGRRGTPV</sequence>
<accession>A0A5C6IVD8</accession>
<dbReference type="PANTHER" id="PTHR30348:SF13">
    <property type="entry name" value="UPF0759 PROTEIN YUNF"/>
    <property type="match status" value="1"/>
</dbReference>
<feature type="non-terminal residue" evidence="1">
    <location>
        <position position="127"/>
    </location>
</feature>